<dbReference type="Pfam" id="PF01128">
    <property type="entry name" value="IspD"/>
    <property type="match status" value="1"/>
</dbReference>
<dbReference type="GO" id="GO:0050518">
    <property type="term" value="F:2-C-methyl-D-erythritol 4-phosphate cytidylyltransferase activity"/>
    <property type="evidence" value="ECO:0007669"/>
    <property type="project" value="InterPro"/>
</dbReference>
<dbReference type="InterPro" id="IPR026596">
    <property type="entry name" value="IspD/F"/>
</dbReference>
<evidence type="ECO:0000256" key="10">
    <source>
        <dbReference type="ARBA" id="ARBA00023268"/>
    </source>
</evidence>
<dbReference type="InterPro" id="IPR029044">
    <property type="entry name" value="Nucleotide-diphossugar_trans"/>
</dbReference>
<evidence type="ECO:0000256" key="4">
    <source>
        <dbReference type="ARBA" id="ARBA00012579"/>
    </source>
</evidence>
<comment type="caution">
    <text evidence="12">The sequence shown here is derived from an EMBL/GenBank/DDBJ whole genome shotgun (WGS) entry which is preliminary data.</text>
</comment>
<dbReference type="NCBIfam" id="TIGR00453">
    <property type="entry name" value="ispD"/>
    <property type="match status" value="1"/>
</dbReference>
<dbReference type="PANTHER" id="PTHR32125:SF4">
    <property type="entry name" value="2-C-METHYL-D-ERYTHRITOL 4-PHOSPHATE CYTIDYLYLTRANSFERASE, CHLOROPLASTIC"/>
    <property type="match status" value="1"/>
</dbReference>
<dbReference type="FunFam" id="3.90.550.10:FF:000003">
    <property type="entry name" value="2-C-methyl-D-erythritol 4-phosphate cytidylyltransferase"/>
    <property type="match status" value="1"/>
</dbReference>
<evidence type="ECO:0000256" key="8">
    <source>
        <dbReference type="ARBA" id="ARBA00023229"/>
    </source>
</evidence>
<comment type="pathway">
    <text evidence="3">Isoprenoid biosynthesis; isopentenyl diphosphate biosynthesis via DXP pathway; isopentenyl diphosphate from 1-deoxy-D-xylulose 5-phosphate: step 4/6.</text>
</comment>
<dbReference type="GO" id="GO:0008685">
    <property type="term" value="F:2-C-methyl-D-erythritol 2,4-cyclodiphosphate synthase activity"/>
    <property type="evidence" value="ECO:0007669"/>
    <property type="project" value="UniProtKB-EC"/>
</dbReference>
<dbReference type="GO" id="GO:0046872">
    <property type="term" value="F:metal ion binding"/>
    <property type="evidence" value="ECO:0007669"/>
    <property type="project" value="UniProtKB-KW"/>
</dbReference>
<evidence type="ECO:0000256" key="2">
    <source>
        <dbReference type="ARBA" id="ARBA00001968"/>
    </source>
</evidence>
<keyword evidence="9" id="KW-0456">Lyase</keyword>
<keyword evidence="5" id="KW-0808">Transferase</keyword>
<protein>
    <recommendedName>
        <fullName evidence="4">2-C-methyl-D-erythritol 2,4-cyclodiphosphate synthase</fullName>
        <ecNumber evidence="4">4.6.1.12</ecNumber>
    </recommendedName>
</protein>
<evidence type="ECO:0000256" key="9">
    <source>
        <dbReference type="ARBA" id="ARBA00023239"/>
    </source>
</evidence>
<dbReference type="Gene3D" id="3.30.1330.50">
    <property type="entry name" value="2-C-methyl-D-erythritol 2,4-cyclodiphosphate synthase"/>
    <property type="match status" value="1"/>
</dbReference>
<dbReference type="FunFam" id="3.30.1330.50:FF:000003">
    <property type="entry name" value="2-C-methyl-D-erythritol 2,4-cyclodiphosphate synthase"/>
    <property type="match status" value="1"/>
</dbReference>
<keyword evidence="8" id="KW-0414">Isoprene biosynthesis</keyword>
<keyword evidence="7" id="KW-0479">Metal-binding</keyword>
<feature type="domain" description="2-C-methyl-D-erythritol 2,4-cyclodiphosphate synthase" evidence="11">
    <location>
        <begin position="224"/>
        <end position="373"/>
    </location>
</feature>
<dbReference type="InterPro" id="IPR003526">
    <property type="entry name" value="MECDP_synthase"/>
</dbReference>
<dbReference type="EMBL" id="JNSK01000164">
    <property type="protein sequence ID" value="KGA13545.1"/>
    <property type="molecule type" value="Genomic_DNA"/>
</dbReference>
<dbReference type="GO" id="GO:0019288">
    <property type="term" value="P:isopentenyl diphosphate biosynthetic process, methylerythritol 4-phosphate pathway"/>
    <property type="evidence" value="ECO:0007669"/>
    <property type="project" value="UniProtKB-UniPathway"/>
</dbReference>
<dbReference type="SUPFAM" id="SSF69765">
    <property type="entry name" value="IpsF-like"/>
    <property type="match status" value="1"/>
</dbReference>
<reference evidence="12" key="1">
    <citation type="submission" date="2014-05" db="EMBL/GenBank/DDBJ databases">
        <title>Key roles for freshwater Actinobacteria revealed by deep metagenomic sequencing.</title>
        <authorList>
            <person name="Ghai R."/>
            <person name="Mizuno C.M."/>
            <person name="Picazo A."/>
            <person name="Camacho A."/>
            <person name="Rodriguez-Valera F."/>
        </authorList>
    </citation>
    <scope>NUCLEOTIDE SEQUENCE</scope>
</reference>
<dbReference type="HAMAP" id="MF_01520">
    <property type="entry name" value="IspDF"/>
    <property type="match status" value="1"/>
</dbReference>
<dbReference type="SUPFAM" id="SSF53448">
    <property type="entry name" value="Nucleotide-diphospho-sugar transferases"/>
    <property type="match status" value="1"/>
</dbReference>
<dbReference type="InterPro" id="IPR050088">
    <property type="entry name" value="IspD/TarI_cytidylyltransf_bact"/>
</dbReference>
<evidence type="ECO:0000313" key="12">
    <source>
        <dbReference type="EMBL" id="KGA13545.1"/>
    </source>
</evidence>
<evidence type="ECO:0000256" key="5">
    <source>
        <dbReference type="ARBA" id="ARBA00022679"/>
    </source>
</evidence>
<keyword evidence="10" id="KW-0511">Multifunctional enzyme</keyword>
<dbReference type="HAMAP" id="MF_00108">
    <property type="entry name" value="IspD"/>
    <property type="match status" value="1"/>
</dbReference>
<evidence type="ECO:0000256" key="7">
    <source>
        <dbReference type="ARBA" id="ARBA00022723"/>
    </source>
</evidence>
<dbReference type="PROSITE" id="PS01350">
    <property type="entry name" value="ISPF"/>
    <property type="match status" value="1"/>
</dbReference>
<dbReference type="CDD" id="cd00554">
    <property type="entry name" value="MECDP_synthase"/>
    <property type="match status" value="1"/>
</dbReference>
<dbReference type="EC" id="4.6.1.12" evidence="4"/>
<evidence type="ECO:0000256" key="6">
    <source>
        <dbReference type="ARBA" id="ARBA00022695"/>
    </source>
</evidence>
<sequence length="381" mass="38940">MSGYVAAIIAAAGSGVRFGADIPKALIQLGNRTLIEHAVAAISPVVDQVIVTAPAEYLSQFQSLLGNAVTVVVGGQTRSESVRAGIAAVSSEAKYLLIHDAARPLASTELANQVITELKKGEVAVIPGIAQVDTIKSVDSNGYVIATPDRSQLRNIQTPQGFEISVLRAAHSNNGEGTDDAALVESSGNKVLVINGEDRALKITTPADLASAYNFLGESKEFLTGVGVDSHAFAAGRELWLGCISWPDEVGVAGHSDGDVAAHAICDALFAATGLGDLGSNFGVDRPEYAGASGSKLLTEALSIISNAGYAIENVSVQVIGNRPKLSGRRKEAISALSAALNGAPVSLLATTTDGLGLTGEGKGIAAIASALVFKVSSNAR</sequence>
<dbReference type="Pfam" id="PF02542">
    <property type="entry name" value="YgbB"/>
    <property type="match status" value="1"/>
</dbReference>
<dbReference type="GO" id="GO:0016114">
    <property type="term" value="P:terpenoid biosynthetic process"/>
    <property type="evidence" value="ECO:0007669"/>
    <property type="project" value="InterPro"/>
</dbReference>
<dbReference type="InterPro" id="IPR036571">
    <property type="entry name" value="MECDP_synthase_sf"/>
</dbReference>
<dbReference type="AlphaFoldDB" id="A0A094PP88"/>
<dbReference type="InterPro" id="IPR034683">
    <property type="entry name" value="IspD/TarI"/>
</dbReference>
<organism evidence="12">
    <name type="scientific">freshwater metagenome</name>
    <dbReference type="NCBI Taxonomy" id="449393"/>
    <lineage>
        <taxon>unclassified sequences</taxon>
        <taxon>metagenomes</taxon>
        <taxon>ecological metagenomes</taxon>
    </lineage>
</organism>
<dbReference type="InterPro" id="IPR020555">
    <property type="entry name" value="MECDP_synthase_CS"/>
</dbReference>
<dbReference type="NCBIfam" id="TIGR00151">
    <property type="entry name" value="ispF"/>
    <property type="match status" value="1"/>
</dbReference>
<evidence type="ECO:0000256" key="3">
    <source>
        <dbReference type="ARBA" id="ARBA00004709"/>
    </source>
</evidence>
<keyword evidence="6" id="KW-0548">Nucleotidyltransferase</keyword>
<comment type="cofactor">
    <cofactor evidence="2">
        <name>a divalent metal cation</name>
        <dbReference type="ChEBI" id="CHEBI:60240"/>
    </cofactor>
</comment>
<evidence type="ECO:0000256" key="1">
    <source>
        <dbReference type="ARBA" id="ARBA00000200"/>
    </source>
</evidence>
<proteinExistence type="inferred from homology"/>
<dbReference type="CDD" id="cd02516">
    <property type="entry name" value="CDP-ME_synthetase"/>
    <property type="match status" value="1"/>
</dbReference>
<accession>A0A094PP88</accession>
<dbReference type="InterPro" id="IPR001228">
    <property type="entry name" value="IspD"/>
</dbReference>
<name>A0A094PP88_9ZZZZ</name>
<dbReference type="UniPathway" id="UPA00056">
    <property type="reaction ID" value="UER00095"/>
</dbReference>
<evidence type="ECO:0000259" key="11">
    <source>
        <dbReference type="Pfam" id="PF02542"/>
    </source>
</evidence>
<gene>
    <name evidence="12" type="ORF">GM50_22055</name>
</gene>
<dbReference type="Gene3D" id="3.90.550.10">
    <property type="entry name" value="Spore Coat Polysaccharide Biosynthesis Protein SpsA, Chain A"/>
    <property type="match status" value="1"/>
</dbReference>
<dbReference type="PANTHER" id="PTHR32125">
    <property type="entry name" value="2-C-METHYL-D-ERYTHRITOL 4-PHOSPHATE CYTIDYLYLTRANSFERASE, CHLOROPLASTIC"/>
    <property type="match status" value="1"/>
</dbReference>
<dbReference type="HAMAP" id="MF_00107">
    <property type="entry name" value="IspF"/>
    <property type="match status" value="1"/>
</dbReference>
<comment type="catalytic activity">
    <reaction evidence="1">
        <text>4-CDP-2-C-methyl-D-erythritol 2-phosphate = 2-C-methyl-D-erythritol 2,4-cyclic diphosphate + CMP</text>
        <dbReference type="Rhea" id="RHEA:23864"/>
        <dbReference type="ChEBI" id="CHEBI:57919"/>
        <dbReference type="ChEBI" id="CHEBI:58483"/>
        <dbReference type="ChEBI" id="CHEBI:60377"/>
        <dbReference type="EC" id="4.6.1.12"/>
    </reaction>
</comment>